<evidence type="ECO:0000313" key="1">
    <source>
        <dbReference type="EMBL" id="KAJ8972261.1"/>
    </source>
</evidence>
<dbReference type="Proteomes" id="UP001162164">
    <property type="component" value="Unassembled WGS sequence"/>
</dbReference>
<dbReference type="InterPro" id="IPR012337">
    <property type="entry name" value="RNaseH-like_sf"/>
</dbReference>
<evidence type="ECO:0008006" key="3">
    <source>
        <dbReference type="Google" id="ProtNLM"/>
    </source>
</evidence>
<name>A0ABQ9J2X7_9CUCU</name>
<sequence>MSSRPTCTLFCVRVGKPEKISKRRTIQICSDSQAALLAIESSKVKSRHVLECKKTLNDPASCNKLILTLVPGHSGVRGNEEDDRMTREGSAMYPIAGAHNKGTILNGGLGHERVPSQGIRKFMARNPGNATSEDISGFCL</sequence>
<gene>
    <name evidence="1" type="ORF">NQ317_010755</name>
</gene>
<keyword evidence="2" id="KW-1185">Reference proteome</keyword>
<dbReference type="SUPFAM" id="SSF53098">
    <property type="entry name" value="Ribonuclease H-like"/>
    <property type="match status" value="1"/>
</dbReference>
<accession>A0ABQ9J2X7</accession>
<dbReference type="InterPro" id="IPR036397">
    <property type="entry name" value="RNaseH_sf"/>
</dbReference>
<reference evidence="1" key="1">
    <citation type="journal article" date="2023" name="Insect Mol. Biol.">
        <title>Genome sequencing provides insights into the evolution of gene families encoding plant cell wall-degrading enzymes in longhorned beetles.</title>
        <authorList>
            <person name="Shin N.R."/>
            <person name="Okamura Y."/>
            <person name="Kirsch R."/>
            <person name="Pauchet Y."/>
        </authorList>
    </citation>
    <scope>NUCLEOTIDE SEQUENCE</scope>
    <source>
        <strain evidence="1">MMC_N1</strain>
    </source>
</reference>
<evidence type="ECO:0000313" key="2">
    <source>
        <dbReference type="Proteomes" id="UP001162164"/>
    </source>
</evidence>
<dbReference type="Gene3D" id="3.30.420.10">
    <property type="entry name" value="Ribonuclease H-like superfamily/Ribonuclease H"/>
    <property type="match status" value="1"/>
</dbReference>
<dbReference type="EMBL" id="JAPWTJ010001371">
    <property type="protein sequence ID" value="KAJ8972261.1"/>
    <property type="molecule type" value="Genomic_DNA"/>
</dbReference>
<protein>
    <recommendedName>
        <fullName evidence="3">RNase H type-1 domain-containing protein</fullName>
    </recommendedName>
</protein>
<comment type="caution">
    <text evidence="1">The sequence shown here is derived from an EMBL/GenBank/DDBJ whole genome shotgun (WGS) entry which is preliminary data.</text>
</comment>
<organism evidence="1 2">
    <name type="scientific">Molorchus minor</name>
    <dbReference type="NCBI Taxonomy" id="1323400"/>
    <lineage>
        <taxon>Eukaryota</taxon>
        <taxon>Metazoa</taxon>
        <taxon>Ecdysozoa</taxon>
        <taxon>Arthropoda</taxon>
        <taxon>Hexapoda</taxon>
        <taxon>Insecta</taxon>
        <taxon>Pterygota</taxon>
        <taxon>Neoptera</taxon>
        <taxon>Endopterygota</taxon>
        <taxon>Coleoptera</taxon>
        <taxon>Polyphaga</taxon>
        <taxon>Cucujiformia</taxon>
        <taxon>Chrysomeloidea</taxon>
        <taxon>Cerambycidae</taxon>
        <taxon>Lamiinae</taxon>
        <taxon>Monochamini</taxon>
        <taxon>Molorchus</taxon>
    </lineage>
</organism>
<proteinExistence type="predicted"/>